<gene>
    <name evidence="2" type="ORF">BCB44BAC_03444</name>
</gene>
<dbReference type="RefSeq" id="WP_048723846.1">
    <property type="nucleotide sequence ID" value="NZ_CP024101.1"/>
</dbReference>
<evidence type="ECO:0000313" key="2">
    <source>
        <dbReference type="EMBL" id="SCM01161.1"/>
    </source>
</evidence>
<dbReference type="GO" id="GO:0015627">
    <property type="term" value="C:type II protein secretion system complex"/>
    <property type="evidence" value="ECO:0007669"/>
    <property type="project" value="TreeGrafter"/>
</dbReference>
<dbReference type="PANTHER" id="PTHR21180:SF32">
    <property type="entry name" value="ENDONUCLEASE_EXONUCLEASE_PHOSPHATASE FAMILY DOMAIN-CONTAINING PROTEIN 1"/>
    <property type="match status" value="1"/>
</dbReference>
<name>A0AAX2CKS0_9BACI</name>
<dbReference type="Pfam" id="PF12836">
    <property type="entry name" value="HHH_3"/>
    <property type="match status" value="1"/>
</dbReference>
<dbReference type="InterPro" id="IPR019554">
    <property type="entry name" value="Soluble_ligand-bd"/>
</dbReference>
<organism evidence="2 3">
    <name type="scientific">Bacillus cytotoxicus</name>
    <dbReference type="NCBI Taxonomy" id="580165"/>
    <lineage>
        <taxon>Bacteria</taxon>
        <taxon>Bacillati</taxon>
        <taxon>Bacillota</taxon>
        <taxon>Bacilli</taxon>
        <taxon>Bacillales</taxon>
        <taxon>Bacillaceae</taxon>
        <taxon>Bacillus</taxon>
        <taxon>Bacillus cereus group</taxon>
    </lineage>
</organism>
<feature type="domain" description="Helix-hairpin-helix DNA-binding motif class 1" evidence="1">
    <location>
        <begin position="177"/>
        <end position="196"/>
    </location>
</feature>
<dbReference type="InterPro" id="IPR004509">
    <property type="entry name" value="Competence_ComEA_HhH"/>
</dbReference>
<dbReference type="SMART" id="SM00278">
    <property type="entry name" value="HhH1"/>
    <property type="match status" value="2"/>
</dbReference>
<sequence>MMWNLQKKWFALLGAAGCVIVLFLWQTNNQEEKATVQLQSATAMKREEKNKSKELETKEQKKEIIVDIKGAVQREGVYELREGSRVKDGIEKAGGFLPEADVTQVNLAQIMQDQMLLYIPKKGERLHETTLPVQQSGKIPINQASKEQLENITGIGPRKAEAIIKYREEHGAFQKIEDLLEIDGIGEKSLEKMKDQIMIP</sequence>
<dbReference type="AlphaFoldDB" id="A0AAX2CKS0"/>
<dbReference type="NCBIfam" id="TIGR00426">
    <property type="entry name" value="competence protein ComEA helix-hairpin-helix repeat region"/>
    <property type="match status" value="1"/>
</dbReference>
<feature type="domain" description="Helix-hairpin-helix DNA-binding motif class 1" evidence="1">
    <location>
        <begin position="147"/>
        <end position="166"/>
    </location>
</feature>
<dbReference type="Pfam" id="PF10531">
    <property type="entry name" value="SLBB"/>
    <property type="match status" value="1"/>
</dbReference>
<protein>
    <submittedName>
        <fullName evidence="2">Competence protein ComEA helix-hairpin-helix repeat protein</fullName>
    </submittedName>
</protein>
<dbReference type="SUPFAM" id="SSF47781">
    <property type="entry name" value="RuvA domain 2-like"/>
    <property type="match status" value="1"/>
</dbReference>
<dbReference type="Proteomes" id="UP000242164">
    <property type="component" value="Unassembled WGS sequence"/>
</dbReference>
<dbReference type="InterPro" id="IPR010994">
    <property type="entry name" value="RuvA_2-like"/>
</dbReference>
<dbReference type="Gene3D" id="1.10.150.280">
    <property type="entry name" value="AF1531-like domain"/>
    <property type="match status" value="1"/>
</dbReference>
<proteinExistence type="predicted"/>
<comment type="caution">
    <text evidence="2">The sequence shown here is derived from an EMBL/GenBank/DDBJ whole genome shotgun (WGS) entry which is preliminary data.</text>
</comment>
<dbReference type="GO" id="GO:0006281">
    <property type="term" value="P:DNA repair"/>
    <property type="evidence" value="ECO:0007669"/>
    <property type="project" value="InterPro"/>
</dbReference>
<dbReference type="InterPro" id="IPR051675">
    <property type="entry name" value="Endo/Exo/Phosphatase_dom_1"/>
</dbReference>
<dbReference type="InterPro" id="IPR003583">
    <property type="entry name" value="Hlx-hairpin-Hlx_DNA-bd_motif"/>
</dbReference>
<dbReference type="EMBL" id="FMIK01000047">
    <property type="protein sequence ID" value="SCM01161.1"/>
    <property type="molecule type" value="Genomic_DNA"/>
</dbReference>
<evidence type="ECO:0000313" key="3">
    <source>
        <dbReference type="Proteomes" id="UP000242164"/>
    </source>
</evidence>
<dbReference type="PANTHER" id="PTHR21180">
    <property type="entry name" value="ENDONUCLEASE/EXONUCLEASE/PHOSPHATASE FAMILY DOMAIN-CONTAINING PROTEIN 1"/>
    <property type="match status" value="1"/>
</dbReference>
<dbReference type="GO" id="GO:0003677">
    <property type="term" value="F:DNA binding"/>
    <property type="evidence" value="ECO:0007669"/>
    <property type="project" value="InterPro"/>
</dbReference>
<reference evidence="2 3" key="1">
    <citation type="submission" date="2016-08" db="EMBL/GenBank/DDBJ databases">
        <authorList>
            <person name="Loux V."/>
            <person name="Rue O."/>
        </authorList>
    </citation>
    <scope>NUCLEOTIDE SEQUENCE [LARGE SCALE GENOMIC DNA]</scope>
    <source>
        <strain evidence="2 3">AFSSA_08CEB44bac</strain>
    </source>
</reference>
<dbReference type="GO" id="GO:0015628">
    <property type="term" value="P:protein secretion by the type II secretion system"/>
    <property type="evidence" value="ECO:0007669"/>
    <property type="project" value="TreeGrafter"/>
</dbReference>
<evidence type="ECO:0000259" key="1">
    <source>
        <dbReference type="SMART" id="SM00278"/>
    </source>
</evidence>
<accession>A0AAX2CKS0</accession>